<evidence type="ECO:0000313" key="2">
    <source>
        <dbReference type="Proteomes" id="UP000275408"/>
    </source>
</evidence>
<comment type="caution">
    <text evidence="1">The sequence shown here is derived from an EMBL/GenBank/DDBJ whole genome shotgun (WGS) entry which is preliminary data.</text>
</comment>
<reference evidence="1 2" key="1">
    <citation type="journal article" date="2018" name="Sci. Rep.">
        <title>Comparative analysis of the Pocillopora damicornis genome highlights role of immune system in coral evolution.</title>
        <authorList>
            <person name="Cunning R."/>
            <person name="Bay R.A."/>
            <person name="Gillette P."/>
            <person name="Baker A.C."/>
            <person name="Traylor-Knowles N."/>
        </authorList>
    </citation>
    <scope>NUCLEOTIDE SEQUENCE [LARGE SCALE GENOMIC DNA]</scope>
    <source>
        <strain evidence="1">RSMAS</strain>
        <tissue evidence="1">Whole animal</tissue>
    </source>
</reference>
<sequence>MEVASTKISTKTDKDSFSRALFIPSHYVRQRFPSVCALEFHCSREISFVNKKLTFDEIISCITRHHNLSPRSHPIGSLQVAPFLRDCKGRDYRRDRRASQTERKTSKFIVISFKLISNRDC</sequence>
<name>A0A3M6UQL5_POCDA</name>
<accession>A0A3M6UQL5</accession>
<protein>
    <submittedName>
        <fullName evidence="1">Uncharacterized protein</fullName>
    </submittedName>
</protein>
<dbReference type="Proteomes" id="UP000275408">
    <property type="component" value="Unassembled WGS sequence"/>
</dbReference>
<proteinExistence type="predicted"/>
<dbReference type="EMBL" id="RCHS01000981">
    <property type="protein sequence ID" value="RMX55942.1"/>
    <property type="molecule type" value="Genomic_DNA"/>
</dbReference>
<gene>
    <name evidence="1" type="ORF">pdam_00015625</name>
</gene>
<organism evidence="1 2">
    <name type="scientific">Pocillopora damicornis</name>
    <name type="common">Cauliflower coral</name>
    <name type="synonym">Millepora damicornis</name>
    <dbReference type="NCBI Taxonomy" id="46731"/>
    <lineage>
        <taxon>Eukaryota</taxon>
        <taxon>Metazoa</taxon>
        <taxon>Cnidaria</taxon>
        <taxon>Anthozoa</taxon>
        <taxon>Hexacorallia</taxon>
        <taxon>Scleractinia</taxon>
        <taxon>Astrocoeniina</taxon>
        <taxon>Pocilloporidae</taxon>
        <taxon>Pocillopora</taxon>
    </lineage>
</organism>
<evidence type="ECO:0000313" key="1">
    <source>
        <dbReference type="EMBL" id="RMX55942.1"/>
    </source>
</evidence>
<dbReference type="AlphaFoldDB" id="A0A3M6UQL5"/>
<keyword evidence="2" id="KW-1185">Reference proteome</keyword>